<evidence type="ECO:0000313" key="3">
    <source>
        <dbReference type="Proteomes" id="UP000745764"/>
    </source>
</evidence>
<keyword evidence="3" id="KW-1185">Reference proteome</keyword>
<dbReference type="EMBL" id="CAINUL010000002">
    <property type="protein sequence ID" value="CAD0107903.1"/>
    <property type="molecule type" value="Genomic_DNA"/>
</dbReference>
<feature type="region of interest" description="Disordered" evidence="1">
    <location>
        <begin position="1"/>
        <end position="38"/>
    </location>
</feature>
<name>A0A9N8PPI1_9PEZI</name>
<organism evidence="2 3">
    <name type="scientific">Aureobasidium uvarum</name>
    <dbReference type="NCBI Taxonomy" id="2773716"/>
    <lineage>
        <taxon>Eukaryota</taxon>
        <taxon>Fungi</taxon>
        <taxon>Dikarya</taxon>
        <taxon>Ascomycota</taxon>
        <taxon>Pezizomycotina</taxon>
        <taxon>Dothideomycetes</taxon>
        <taxon>Dothideomycetidae</taxon>
        <taxon>Dothideales</taxon>
        <taxon>Saccotheciaceae</taxon>
        <taxon>Aureobasidium</taxon>
    </lineage>
</organism>
<sequence>MVGPAPFTPRAIRSTSVPPRRSARLAGEPPGGEWELRPHSHRQNGVLIERTVRWNRWEVKSYGDWSYRVNKTSRRKPFYPGQLIMAMDLHPQTILSRPLTDPQIAQTECGPVNAKMRVMVVINTTFNGILCLPMYTQTSNTVIPAPRVREMVSISQNRSWPGATPWVGPPLHMTMYGGSQYAANSFIELCQPVHVLAQSRIKDIGYISGGEYARLIRLLAYKENEARRNAFQLYHAQYFTNQMWVPGARYRSYHKAQMDRVTYMRWR</sequence>
<reference evidence="2" key="1">
    <citation type="submission" date="2020-06" db="EMBL/GenBank/DDBJ databases">
        <authorList>
            <person name="Onetto C."/>
        </authorList>
    </citation>
    <scope>NUCLEOTIDE SEQUENCE</scope>
</reference>
<dbReference type="OrthoDB" id="3834597at2759"/>
<comment type="caution">
    <text evidence="2">The sequence shown here is derived from an EMBL/GenBank/DDBJ whole genome shotgun (WGS) entry which is preliminary data.</text>
</comment>
<evidence type="ECO:0000313" key="2">
    <source>
        <dbReference type="EMBL" id="CAD0107903.1"/>
    </source>
</evidence>
<dbReference type="AlphaFoldDB" id="A0A9N8PPI1"/>
<evidence type="ECO:0000256" key="1">
    <source>
        <dbReference type="SAM" id="MobiDB-lite"/>
    </source>
</evidence>
<protein>
    <submittedName>
        <fullName evidence="2">Uncharacterized protein</fullName>
    </submittedName>
</protein>
<accession>A0A9N8PPI1</accession>
<proteinExistence type="predicted"/>
<gene>
    <name evidence="2" type="ORF">AWRI4620_LOCUS2158</name>
</gene>
<dbReference type="Proteomes" id="UP000745764">
    <property type="component" value="Unassembled WGS sequence"/>
</dbReference>